<proteinExistence type="predicted"/>
<protein>
    <submittedName>
        <fullName evidence="2">Uncharacterized protein</fullName>
    </submittedName>
</protein>
<evidence type="ECO:0000313" key="3">
    <source>
        <dbReference type="Proteomes" id="UP001374535"/>
    </source>
</evidence>
<keyword evidence="1" id="KW-0472">Membrane</keyword>
<gene>
    <name evidence="2" type="ORF">V8G54_034875</name>
</gene>
<keyword evidence="1" id="KW-1133">Transmembrane helix</keyword>
<name>A0AAQ3MDY3_VIGMU</name>
<keyword evidence="1" id="KW-0812">Transmembrane</keyword>
<dbReference type="Proteomes" id="UP001374535">
    <property type="component" value="Chromosome 11"/>
</dbReference>
<organism evidence="2 3">
    <name type="scientific">Vigna mungo</name>
    <name type="common">Black gram</name>
    <name type="synonym">Phaseolus mungo</name>
    <dbReference type="NCBI Taxonomy" id="3915"/>
    <lineage>
        <taxon>Eukaryota</taxon>
        <taxon>Viridiplantae</taxon>
        <taxon>Streptophyta</taxon>
        <taxon>Embryophyta</taxon>
        <taxon>Tracheophyta</taxon>
        <taxon>Spermatophyta</taxon>
        <taxon>Magnoliopsida</taxon>
        <taxon>eudicotyledons</taxon>
        <taxon>Gunneridae</taxon>
        <taxon>Pentapetalae</taxon>
        <taxon>rosids</taxon>
        <taxon>fabids</taxon>
        <taxon>Fabales</taxon>
        <taxon>Fabaceae</taxon>
        <taxon>Papilionoideae</taxon>
        <taxon>50 kb inversion clade</taxon>
        <taxon>NPAAA clade</taxon>
        <taxon>indigoferoid/millettioid clade</taxon>
        <taxon>Phaseoleae</taxon>
        <taxon>Vigna</taxon>
    </lineage>
</organism>
<sequence length="118" mass="13000">MSTNLRQPLTREKGLVLKFMKFSSISFFISVRENFSGRSSFSGNPLNFGHFSVLGTLLNGENDVSTLAFISSILTAIGAIGFWGSVLGLIWGSCAGFSECRLEYQDAREEMMEKKTLA</sequence>
<evidence type="ECO:0000256" key="1">
    <source>
        <dbReference type="SAM" id="Phobius"/>
    </source>
</evidence>
<evidence type="ECO:0000313" key="2">
    <source>
        <dbReference type="EMBL" id="WVY89361.1"/>
    </source>
</evidence>
<dbReference type="AlphaFoldDB" id="A0AAQ3MDY3"/>
<feature type="transmembrane region" description="Helical" evidence="1">
    <location>
        <begin position="67"/>
        <end position="91"/>
    </location>
</feature>
<reference evidence="2 3" key="1">
    <citation type="journal article" date="2023" name="Life. Sci Alliance">
        <title>Evolutionary insights into 3D genome organization and epigenetic landscape of Vigna mungo.</title>
        <authorList>
            <person name="Junaid A."/>
            <person name="Singh B."/>
            <person name="Bhatia S."/>
        </authorList>
    </citation>
    <scope>NUCLEOTIDE SEQUENCE [LARGE SCALE GENOMIC DNA]</scope>
    <source>
        <strain evidence="2">Urdbean</strain>
    </source>
</reference>
<accession>A0AAQ3MDY3</accession>
<keyword evidence="3" id="KW-1185">Reference proteome</keyword>
<dbReference type="EMBL" id="CP144690">
    <property type="protein sequence ID" value="WVY89361.1"/>
    <property type="molecule type" value="Genomic_DNA"/>
</dbReference>